<keyword evidence="9" id="KW-1185">Reference proteome</keyword>
<evidence type="ECO:0000256" key="5">
    <source>
        <dbReference type="ARBA" id="ARBA00022989"/>
    </source>
</evidence>
<feature type="transmembrane region" description="Helical" evidence="7">
    <location>
        <begin position="149"/>
        <end position="181"/>
    </location>
</feature>
<evidence type="ECO:0000256" key="1">
    <source>
        <dbReference type="ARBA" id="ARBA00004651"/>
    </source>
</evidence>
<dbReference type="GO" id="GO:0005886">
    <property type="term" value="C:plasma membrane"/>
    <property type="evidence" value="ECO:0007669"/>
    <property type="project" value="UniProtKB-SubCell"/>
</dbReference>
<evidence type="ECO:0000256" key="2">
    <source>
        <dbReference type="ARBA" id="ARBA00005262"/>
    </source>
</evidence>
<dbReference type="PIRSF" id="PIRSF004810">
    <property type="entry name" value="ChrA"/>
    <property type="match status" value="1"/>
</dbReference>
<evidence type="ECO:0000313" key="8">
    <source>
        <dbReference type="EMBL" id="SFI62084.1"/>
    </source>
</evidence>
<evidence type="ECO:0000256" key="4">
    <source>
        <dbReference type="ARBA" id="ARBA00022692"/>
    </source>
</evidence>
<dbReference type="AlphaFoldDB" id="A0A1I3JPK5"/>
<organism evidence="8 9">
    <name type="scientific">Phytopseudomonas argentinensis</name>
    <dbReference type="NCBI Taxonomy" id="289370"/>
    <lineage>
        <taxon>Bacteria</taxon>
        <taxon>Pseudomonadati</taxon>
        <taxon>Pseudomonadota</taxon>
        <taxon>Gammaproteobacteria</taxon>
        <taxon>Pseudomonadales</taxon>
        <taxon>Pseudomonadaceae</taxon>
        <taxon>Phytopseudomonas</taxon>
    </lineage>
</organism>
<keyword evidence="4 7" id="KW-0812">Transmembrane</keyword>
<feature type="transmembrane region" description="Helical" evidence="7">
    <location>
        <begin position="265"/>
        <end position="288"/>
    </location>
</feature>
<dbReference type="InterPro" id="IPR003370">
    <property type="entry name" value="Chromate_transpt"/>
</dbReference>
<reference evidence="9" key="1">
    <citation type="submission" date="2016-10" db="EMBL/GenBank/DDBJ databases">
        <authorList>
            <person name="Varghese N."/>
            <person name="Submissions S."/>
        </authorList>
    </citation>
    <scope>NUCLEOTIDE SEQUENCE [LARGE SCALE GENOMIC DNA]</scope>
    <source>
        <strain evidence="9">LMG 22563</strain>
    </source>
</reference>
<evidence type="ECO:0000256" key="7">
    <source>
        <dbReference type="SAM" id="Phobius"/>
    </source>
</evidence>
<comment type="subcellular location">
    <subcellularLocation>
        <location evidence="1">Cell membrane</location>
        <topology evidence="1">Multi-pass membrane protein</topology>
    </subcellularLocation>
</comment>
<keyword evidence="6 7" id="KW-0472">Membrane</keyword>
<name>A0A1I3JPK5_9GAMM</name>
<dbReference type="PANTHER" id="PTHR33567">
    <property type="entry name" value="CHROMATE ION TRANSPORTER (EUROFUNG)"/>
    <property type="match status" value="1"/>
</dbReference>
<feature type="transmembrane region" description="Helical" evidence="7">
    <location>
        <begin position="12"/>
        <end position="34"/>
    </location>
</feature>
<evidence type="ECO:0000256" key="6">
    <source>
        <dbReference type="ARBA" id="ARBA00023136"/>
    </source>
</evidence>
<dbReference type="EMBL" id="FORC01000002">
    <property type="protein sequence ID" value="SFI62084.1"/>
    <property type="molecule type" value="Genomic_DNA"/>
</dbReference>
<evidence type="ECO:0000256" key="3">
    <source>
        <dbReference type="ARBA" id="ARBA00022475"/>
    </source>
</evidence>
<dbReference type="PANTHER" id="PTHR33567:SF3">
    <property type="entry name" value="CHROMATE ION TRANSPORTER (EUROFUNG)"/>
    <property type="match status" value="1"/>
</dbReference>
<protein>
    <submittedName>
        <fullName evidence="8">Chromate transporter</fullName>
    </submittedName>
</protein>
<feature type="transmembrane region" description="Helical" evidence="7">
    <location>
        <begin position="363"/>
        <end position="393"/>
    </location>
</feature>
<dbReference type="NCBIfam" id="TIGR00937">
    <property type="entry name" value="2A51"/>
    <property type="match status" value="1"/>
</dbReference>
<keyword evidence="3" id="KW-1003">Cell membrane</keyword>
<feature type="transmembrane region" description="Helical" evidence="7">
    <location>
        <begin position="331"/>
        <end position="351"/>
    </location>
</feature>
<dbReference type="InterPro" id="IPR014047">
    <property type="entry name" value="Chr_Tranpt_l_chain"/>
</dbReference>
<proteinExistence type="inferred from homology"/>
<feature type="transmembrane region" description="Helical" evidence="7">
    <location>
        <begin position="294"/>
        <end position="319"/>
    </location>
</feature>
<dbReference type="Proteomes" id="UP000183018">
    <property type="component" value="Unassembled WGS sequence"/>
</dbReference>
<sequence>MAHAAPDDRRPWSIFLIFLRLGLTSFGGPVAHLGYFRQEFISRRGWLSEAAYAELIAIAQFMPGATSSKVGMAIGLSQAGYRGALAAWLGFTLPSALLLMAFAYGLAMEGGDLASGALHGLKIVAAAIVAQAVWGMARALCPDTPRRVLMLLAAGVALLVPGAVGQLAVIISAGLLGVAVLKSKTPAVADSLPIAISRRAGALWLVIFVSLLAGLPLLAHVLDSPLVSLFEVFYRTGALVFGGGHVMLPLLQAEVVPNGWLSNDLFLAGYGATQAVPGPLFTFAAFLGTAIAGVLGGLLCLLAIFAPSFLLLVGVLPFWARLRTRPRLQAAMAGVNAGVVGLLLATLYQPVGTGAVSNLLDVALVLLALLALMAGKLPPWLVVVAGALIGWLVL</sequence>
<keyword evidence="5 7" id="KW-1133">Transmembrane helix</keyword>
<accession>A0A1I3JPK5</accession>
<feature type="transmembrane region" description="Helical" evidence="7">
    <location>
        <begin position="233"/>
        <end position="253"/>
    </location>
</feature>
<feature type="transmembrane region" description="Helical" evidence="7">
    <location>
        <begin position="202"/>
        <end position="221"/>
    </location>
</feature>
<dbReference type="STRING" id="289370.SAMN05216602_1970"/>
<dbReference type="RefSeq" id="WP_074882666.1">
    <property type="nucleotide sequence ID" value="NZ_FORC01000002.1"/>
</dbReference>
<evidence type="ECO:0000313" key="9">
    <source>
        <dbReference type="Proteomes" id="UP000183018"/>
    </source>
</evidence>
<dbReference type="GO" id="GO:0015109">
    <property type="term" value="F:chromate transmembrane transporter activity"/>
    <property type="evidence" value="ECO:0007669"/>
    <property type="project" value="InterPro"/>
</dbReference>
<comment type="similarity">
    <text evidence="2">Belongs to the chromate ion transporter (CHR) (TC 2.A.51) family.</text>
</comment>
<dbReference type="OrthoDB" id="8969999at2"/>
<feature type="transmembrane region" description="Helical" evidence="7">
    <location>
        <begin position="119"/>
        <end position="137"/>
    </location>
</feature>
<feature type="transmembrane region" description="Helical" evidence="7">
    <location>
        <begin position="85"/>
        <end position="107"/>
    </location>
</feature>
<dbReference type="Pfam" id="PF02417">
    <property type="entry name" value="Chromate_transp"/>
    <property type="match status" value="2"/>
</dbReference>
<gene>
    <name evidence="8" type="ORF">SAMN05216602_1970</name>
</gene>